<dbReference type="EnsemblMetazoa" id="AMAM009728-RA">
    <property type="protein sequence ID" value="AMAM009728-PA"/>
    <property type="gene ID" value="AMAM009728"/>
</dbReference>
<dbReference type="GO" id="GO:0016020">
    <property type="term" value="C:membrane"/>
    <property type="evidence" value="ECO:0007669"/>
    <property type="project" value="InterPro"/>
</dbReference>
<keyword evidence="6" id="KW-0067">ATP-binding</keyword>
<dbReference type="InterPro" id="IPR011527">
    <property type="entry name" value="ABC1_TM_dom"/>
</dbReference>
<keyword evidence="3 10" id="KW-0812">Transmembrane</keyword>
<dbReference type="InterPro" id="IPR036640">
    <property type="entry name" value="ABC1_TM_sf"/>
</dbReference>
<feature type="domain" description="ABC transmembrane type-1" evidence="11">
    <location>
        <begin position="99"/>
        <end position="379"/>
    </location>
</feature>
<evidence type="ECO:0000313" key="13">
    <source>
        <dbReference type="Proteomes" id="UP000075901"/>
    </source>
</evidence>
<keyword evidence="4" id="KW-0677">Repeat</keyword>
<protein>
    <recommendedName>
        <fullName evidence="11">ABC transmembrane type-1 domain-containing protein</fullName>
    </recommendedName>
</protein>
<evidence type="ECO:0000256" key="4">
    <source>
        <dbReference type="ARBA" id="ARBA00022737"/>
    </source>
</evidence>
<keyword evidence="5" id="KW-0547">Nucleotide-binding</keyword>
<dbReference type="CDD" id="cd18603">
    <property type="entry name" value="ABC_6TM_MRP1_2_3_6_D2_like"/>
    <property type="match status" value="1"/>
</dbReference>
<evidence type="ECO:0000313" key="12">
    <source>
        <dbReference type="EnsemblMetazoa" id="AMAM009728-PA"/>
    </source>
</evidence>
<evidence type="ECO:0000256" key="9">
    <source>
        <dbReference type="SAM" id="MobiDB-lite"/>
    </source>
</evidence>
<feature type="region of interest" description="Disordered" evidence="9">
    <location>
        <begin position="31"/>
        <end position="58"/>
    </location>
</feature>
<dbReference type="GO" id="GO:0005524">
    <property type="term" value="F:ATP binding"/>
    <property type="evidence" value="ECO:0007669"/>
    <property type="project" value="UniProtKB-KW"/>
</dbReference>
<dbReference type="SUPFAM" id="SSF52540">
    <property type="entry name" value="P-loop containing nucleoside triphosphate hydrolases"/>
    <property type="match status" value="1"/>
</dbReference>
<dbReference type="InterPro" id="IPR027417">
    <property type="entry name" value="P-loop_NTPase"/>
</dbReference>
<evidence type="ECO:0000256" key="10">
    <source>
        <dbReference type="SAM" id="Phobius"/>
    </source>
</evidence>
<feature type="transmembrane region" description="Helical" evidence="10">
    <location>
        <begin position="208"/>
        <end position="231"/>
    </location>
</feature>
<dbReference type="AlphaFoldDB" id="A0A182SMH0"/>
<keyword evidence="7 10" id="KW-1133">Transmembrane helix</keyword>
<dbReference type="GO" id="GO:0012505">
    <property type="term" value="C:endomembrane system"/>
    <property type="evidence" value="ECO:0007669"/>
    <property type="project" value="UniProtKB-SubCell"/>
</dbReference>
<dbReference type="PANTHER" id="PTHR24223:SF443">
    <property type="entry name" value="MULTIDRUG-RESISTANCE LIKE PROTEIN 1, ISOFORM I"/>
    <property type="match status" value="1"/>
</dbReference>
<organism evidence="12 13">
    <name type="scientific">Anopheles maculatus</name>
    <dbReference type="NCBI Taxonomy" id="74869"/>
    <lineage>
        <taxon>Eukaryota</taxon>
        <taxon>Metazoa</taxon>
        <taxon>Ecdysozoa</taxon>
        <taxon>Arthropoda</taxon>
        <taxon>Hexapoda</taxon>
        <taxon>Insecta</taxon>
        <taxon>Pterygota</taxon>
        <taxon>Neoptera</taxon>
        <taxon>Endopterygota</taxon>
        <taxon>Diptera</taxon>
        <taxon>Nematocera</taxon>
        <taxon>Culicoidea</taxon>
        <taxon>Culicidae</taxon>
        <taxon>Anophelinae</taxon>
        <taxon>Anopheles</taxon>
        <taxon>Anopheles maculatus group</taxon>
    </lineage>
</organism>
<keyword evidence="2" id="KW-0813">Transport</keyword>
<keyword evidence="8 10" id="KW-0472">Membrane</keyword>
<evidence type="ECO:0000256" key="1">
    <source>
        <dbReference type="ARBA" id="ARBA00004127"/>
    </source>
</evidence>
<dbReference type="Pfam" id="PF00664">
    <property type="entry name" value="ABC_membrane"/>
    <property type="match status" value="1"/>
</dbReference>
<comment type="subcellular location">
    <subcellularLocation>
        <location evidence="1">Endomembrane system</location>
        <topology evidence="1">Multi-pass membrane protein</topology>
    </subcellularLocation>
</comment>
<keyword evidence="13" id="KW-1185">Reference proteome</keyword>
<dbReference type="PROSITE" id="PS50929">
    <property type="entry name" value="ABC_TM1F"/>
    <property type="match status" value="1"/>
</dbReference>
<dbReference type="Gene3D" id="3.40.50.300">
    <property type="entry name" value="P-loop containing nucleotide triphosphate hydrolases"/>
    <property type="match status" value="1"/>
</dbReference>
<reference evidence="12" key="2">
    <citation type="submission" date="2020-05" db="UniProtKB">
        <authorList>
            <consortium name="EnsemblMetazoa"/>
        </authorList>
    </citation>
    <scope>IDENTIFICATION</scope>
    <source>
        <strain evidence="12">maculatus3</strain>
    </source>
</reference>
<evidence type="ECO:0000259" key="11">
    <source>
        <dbReference type="PROSITE" id="PS50929"/>
    </source>
</evidence>
<evidence type="ECO:0000256" key="2">
    <source>
        <dbReference type="ARBA" id="ARBA00022448"/>
    </source>
</evidence>
<dbReference type="VEuPathDB" id="VectorBase:AMAM009728"/>
<proteinExistence type="predicted"/>
<feature type="transmembrane region" description="Helical" evidence="10">
    <location>
        <begin position="139"/>
        <end position="165"/>
    </location>
</feature>
<dbReference type="SUPFAM" id="SSF90123">
    <property type="entry name" value="ABC transporter transmembrane region"/>
    <property type="match status" value="1"/>
</dbReference>
<dbReference type="InterPro" id="IPR050173">
    <property type="entry name" value="ABC_transporter_C-like"/>
</dbReference>
<evidence type="ECO:0000256" key="5">
    <source>
        <dbReference type="ARBA" id="ARBA00022741"/>
    </source>
</evidence>
<dbReference type="PANTHER" id="PTHR24223">
    <property type="entry name" value="ATP-BINDING CASSETTE SUB-FAMILY C"/>
    <property type="match status" value="1"/>
</dbReference>
<evidence type="ECO:0000256" key="7">
    <source>
        <dbReference type="ARBA" id="ARBA00022989"/>
    </source>
</evidence>
<evidence type="ECO:0000256" key="8">
    <source>
        <dbReference type="ARBA" id="ARBA00023136"/>
    </source>
</evidence>
<name>A0A182SMH0_9DIPT</name>
<dbReference type="Proteomes" id="UP000075901">
    <property type="component" value="Unassembled WGS sequence"/>
</dbReference>
<reference evidence="13" key="1">
    <citation type="submission" date="2013-09" db="EMBL/GenBank/DDBJ databases">
        <title>The Genome Sequence of Anopheles maculatus species B.</title>
        <authorList>
            <consortium name="The Broad Institute Genomics Platform"/>
            <person name="Neafsey D.E."/>
            <person name="Besansky N."/>
            <person name="Howell P."/>
            <person name="Walton C."/>
            <person name="Young S.K."/>
            <person name="Zeng Q."/>
            <person name="Gargeya S."/>
            <person name="Fitzgerald M."/>
            <person name="Haas B."/>
            <person name="Abouelleil A."/>
            <person name="Allen A.W."/>
            <person name="Alvarado L."/>
            <person name="Arachchi H.M."/>
            <person name="Berlin A.M."/>
            <person name="Chapman S.B."/>
            <person name="Gainer-Dewar J."/>
            <person name="Goldberg J."/>
            <person name="Griggs A."/>
            <person name="Gujja S."/>
            <person name="Hansen M."/>
            <person name="Howarth C."/>
            <person name="Imamovic A."/>
            <person name="Ireland A."/>
            <person name="Larimer J."/>
            <person name="McCowan C."/>
            <person name="Murphy C."/>
            <person name="Pearson M."/>
            <person name="Poon T.W."/>
            <person name="Priest M."/>
            <person name="Roberts A."/>
            <person name="Saif S."/>
            <person name="Shea T."/>
            <person name="Sisk P."/>
            <person name="Sykes S."/>
            <person name="Wortman J."/>
            <person name="Nusbaum C."/>
            <person name="Birren B."/>
        </authorList>
    </citation>
    <scope>NUCLEOTIDE SEQUENCE [LARGE SCALE GENOMIC DNA]</scope>
    <source>
        <strain evidence="13">maculatus3</strain>
    </source>
</reference>
<evidence type="ECO:0000256" key="6">
    <source>
        <dbReference type="ARBA" id="ARBA00022840"/>
    </source>
</evidence>
<evidence type="ECO:0000256" key="3">
    <source>
        <dbReference type="ARBA" id="ARBA00022692"/>
    </source>
</evidence>
<feature type="compositionally biased region" description="Polar residues" evidence="9">
    <location>
        <begin position="31"/>
        <end position="42"/>
    </location>
</feature>
<dbReference type="Gene3D" id="1.20.1560.10">
    <property type="entry name" value="ABC transporter type 1, transmembrane domain"/>
    <property type="match status" value="1"/>
</dbReference>
<sequence>MDEEDEEISLIQETLNDDTGAHVIQRALSVRSNRSGQSNGSAQKKAISRQVSKQSVHDKSMTTIPAKGNLIGVEESATGAVTWLVYKKYIKSIGFQFGVGSVLFTALNQASGIFSNLWLTEWSEDPEAATDNDLRDMYLGVYGAMGGVQSIALFLAALLISLGCLKAAKESHDKLLESSLRMPMSFFDTTPLGRIINRFSKDVDVVDNVLPVTIRAWLLFLFNVFGVFIVIGISTPIFLAIVPPLMVIYYFVQRFYIDTSRQLKRLESVTRSPIYSHFGESIGGQSTIRAYGQQDRFIQESERRVDYNQLVSYPTIVANRWLNVRLELIGSFVVLFAAMFAILARDSIGQAMVGVSISYALQISHNLSFLVRMTAEVETNIVAVERLEEYTELPREAEWQKGTVDQTWPAEGKVEFKDYQIRYREGLDLVIRGISLGVRGGEKIGIVGRTGAGKSSLTLGLF</sequence>
<accession>A0A182SMH0</accession>
<feature type="transmembrane region" description="Helical" evidence="10">
    <location>
        <begin position="326"/>
        <end position="344"/>
    </location>
</feature>
<dbReference type="GO" id="GO:0015431">
    <property type="term" value="F:ABC-type glutathione S-conjugate transporter activity"/>
    <property type="evidence" value="ECO:0007669"/>
    <property type="project" value="UniProtKB-EC"/>
</dbReference>